<keyword evidence="3" id="KW-1185">Reference proteome</keyword>
<dbReference type="OrthoDB" id="18996at2759"/>
<accession>A0A6A6PMQ4</accession>
<dbReference type="PANTHER" id="PTHR34310">
    <property type="entry name" value="DUF427 DOMAIN PROTEIN (AFU_ORTHOLOGUE AFUA_3G02220)"/>
    <property type="match status" value="1"/>
</dbReference>
<dbReference type="EMBL" id="MU001639">
    <property type="protein sequence ID" value="KAF2480537.1"/>
    <property type="molecule type" value="Genomic_DNA"/>
</dbReference>
<name>A0A6A6PMQ4_9PEZI</name>
<dbReference type="AlphaFoldDB" id="A0A6A6PMQ4"/>
<dbReference type="Gene3D" id="2.170.150.40">
    <property type="entry name" value="Domain of unknown function (DUF427)"/>
    <property type="match status" value="2"/>
</dbReference>
<proteinExistence type="predicted"/>
<dbReference type="InterPro" id="IPR007361">
    <property type="entry name" value="DUF427"/>
</dbReference>
<sequence>MANDLHKLALKLAKDGPVKTLPTPRRLQLLFNGVTIISTTRAIFVWEHPYYPQYYIPKEDLTKLHSNKSATLSEDSQIRDPSGTHIATQYKLQIGARSTTQILAFAPKLPHHPAAAALQNLVKFAFESVDAWFEEDTRIYVHPKDPFKRVDLLFSRRPIRVSVDGHEIASSQTSVHLYETGLPVRYYLPLTSVEQSLLRDSETATSCPYKGDSQYYHVEIGGKKYENLFWYYKFATLECTPIAGMVCPYNEFVDIELDGELLERPKTHFSNTNVNKKPSAV</sequence>
<feature type="domain" description="DUF427" evidence="1">
    <location>
        <begin position="29"/>
        <end position="70"/>
    </location>
</feature>
<evidence type="ECO:0000313" key="3">
    <source>
        <dbReference type="Proteomes" id="UP000799767"/>
    </source>
</evidence>
<dbReference type="GeneID" id="54475338"/>
<gene>
    <name evidence="2" type="ORF">BDY17DRAFT_301959</name>
</gene>
<dbReference type="Proteomes" id="UP000799767">
    <property type="component" value="Unassembled WGS sequence"/>
</dbReference>
<dbReference type="InterPro" id="IPR038694">
    <property type="entry name" value="DUF427_sf"/>
</dbReference>
<dbReference type="RefSeq" id="XP_033587107.1">
    <property type="nucleotide sequence ID" value="XM_033734336.1"/>
</dbReference>
<reference evidence="2" key="1">
    <citation type="journal article" date="2020" name="Stud. Mycol.">
        <title>101 Dothideomycetes genomes: a test case for predicting lifestyles and emergence of pathogens.</title>
        <authorList>
            <person name="Haridas S."/>
            <person name="Albert R."/>
            <person name="Binder M."/>
            <person name="Bloem J."/>
            <person name="Labutti K."/>
            <person name="Salamov A."/>
            <person name="Andreopoulos B."/>
            <person name="Baker S."/>
            <person name="Barry K."/>
            <person name="Bills G."/>
            <person name="Bluhm B."/>
            <person name="Cannon C."/>
            <person name="Castanera R."/>
            <person name="Culley D."/>
            <person name="Daum C."/>
            <person name="Ezra D."/>
            <person name="Gonzalez J."/>
            <person name="Henrissat B."/>
            <person name="Kuo A."/>
            <person name="Liang C."/>
            <person name="Lipzen A."/>
            <person name="Lutzoni F."/>
            <person name="Magnuson J."/>
            <person name="Mondo S."/>
            <person name="Nolan M."/>
            <person name="Ohm R."/>
            <person name="Pangilinan J."/>
            <person name="Park H.-J."/>
            <person name="Ramirez L."/>
            <person name="Alfaro M."/>
            <person name="Sun H."/>
            <person name="Tritt A."/>
            <person name="Yoshinaga Y."/>
            <person name="Zwiers L.-H."/>
            <person name="Turgeon B."/>
            <person name="Goodwin S."/>
            <person name="Spatafora J."/>
            <person name="Crous P."/>
            <person name="Grigoriev I."/>
        </authorList>
    </citation>
    <scope>NUCLEOTIDE SEQUENCE</scope>
    <source>
        <strain evidence="2">CBS 113389</strain>
    </source>
</reference>
<feature type="domain" description="DUF427" evidence="1">
    <location>
        <begin position="159"/>
        <end position="251"/>
    </location>
</feature>
<dbReference type="PANTHER" id="PTHR34310:SF9">
    <property type="entry name" value="BLR5716 PROTEIN"/>
    <property type="match status" value="1"/>
</dbReference>
<organism evidence="2 3">
    <name type="scientific">Neohortaea acidophila</name>
    <dbReference type="NCBI Taxonomy" id="245834"/>
    <lineage>
        <taxon>Eukaryota</taxon>
        <taxon>Fungi</taxon>
        <taxon>Dikarya</taxon>
        <taxon>Ascomycota</taxon>
        <taxon>Pezizomycotina</taxon>
        <taxon>Dothideomycetes</taxon>
        <taxon>Dothideomycetidae</taxon>
        <taxon>Mycosphaerellales</taxon>
        <taxon>Teratosphaeriaceae</taxon>
        <taxon>Neohortaea</taxon>
    </lineage>
</organism>
<evidence type="ECO:0000259" key="1">
    <source>
        <dbReference type="Pfam" id="PF04248"/>
    </source>
</evidence>
<evidence type="ECO:0000313" key="2">
    <source>
        <dbReference type="EMBL" id="KAF2480537.1"/>
    </source>
</evidence>
<dbReference type="Pfam" id="PF04248">
    <property type="entry name" value="NTP_transf_9"/>
    <property type="match status" value="2"/>
</dbReference>
<protein>
    <recommendedName>
        <fullName evidence="1">DUF427 domain-containing protein</fullName>
    </recommendedName>
</protein>